<protein>
    <submittedName>
        <fullName evidence="4">GNAT family N-acetyltransferase</fullName>
    </submittedName>
</protein>
<dbReference type="InterPro" id="IPR050832">
    <property type="entry name" value="Bact_Acetyltransf"/>
</dbReference>
<dbReference type="PANTHER" id="PTHR43877">
    <property type="entry name" value="AMINOALKYLPHOSPHONATE N-ACETYLTRANSFERASE-RELATED-RELATED"/>
    <property type="match status" value="1"/>
</dbReference>
<organism evidence="4 5">
    <name type="scientific">Kineosporia mesophila</name>
    <dbReference type="NCBI Taxonomy" id="566012"/>
    <lineage>
        <taxon>Bacteria</taxon>
        <taxon>Bacillati</taxon>
        <taxon>Actinomycetota</taxon>
        <taxon>Actinomycetes</taxon>
        <taxon>Kineosporiales</taxon>
        <taxon>Kineosporiaceae</taxon>
        <taxon>Kineosporia</taxon>
    </lineage>
</organism>
<evidence type="ECO:0000313" key="5">
    <source>
        <dbReference type="Proteomes" id="UP001501074"/>
    </source>
</evidence>
<proteinExistence type="predicted"/>
<dbReference type="Gene3D" id="3.40.630.30">
    <property type="match status" value="1"/>
</dbReference>
<feature type="domain" description="N-acetyltransferase" evidence="3">
    <location>
        <begin position="4"/>
        <end position="147"/>
    </location>
</feature>
<dbReference type="InterPro" id="IPR000182">
    <property type="entry name" value="GNAT_dom"/>
</dbReference>
<gene>
    <name evidence="4" type="ORF">GCM10022223_70900</name>
</gene>
<comment type="caution">
    <text evidence="4">The sequence shown here is derived from an EMBL/GenBank/DDBJ whole genome shotgun (WGS) entry which is preliminary data.</text>
</comment>
<dbReference type="EMBL" id="BAAAZO010000014">
    <property type="protein sequence ID" value="GAA3641445.1"/>
    <property type="molecule type" value="Genomic_DNA"/>
</dbReference>
<dbReference type="RefSeq" id="WP_231488087.1">
    <property type="nucleotide sequence ID" value="NZ_BAAAZO010000014.1"/>
</dbReference>
<evidence type="ECO:0000313" key="4">
    <source>
        <dbReference type="EMBL" id="GAA3641445.1"/>
    </source>
</evidence>
<sequence length="147" mass="17035">MADWTFRPTTPDDLERIADLKVLVIREHLERLRPWNEQSARDYLYERFVPANSRIIEVGGQFAGCVALRQAPDCRWIEQFYLYPDHQGHGIGSAVLTTLLEECDADGVVVRLDVLQGSPARRLYERHGFVFEHEDSLDIFMIRYPAS</sequence>
<evidence type="ECO:0000256" key="1">
    <source>
        <dbReference type="ARBA" id="ARBA00022679"/>
    </source>
</evidence>
<keyword evidence="5" id="KW-1185">Reference proteome</keyword>
<dbReference type="InterPro" id="IPR016181">
    <property type="entry name" value="Acyl_CoA_acyltransferase"/>
</dbReference>
<reference evidence="5" key="1">
    <citation type="journal article" date="2019" name="Int. J. Syst. Evol. Microbiol.">
        <title>The Global Catalogue of Microorganisms (GCM) 10K type strain sequencing project: providing services to taxonomists for standard genome sequencing and annotation.</title>
        <authorList>
            <consortium name="The Broad Institute Genomics Platform"/>
            <consortium name="The Broad Institute Genome Sequencing Center for Infectious Disease"/>
            <person name="Wu L."/>
            <person name="Ma J."/>
        </authorList>
    </citation>
    <scope>NUCLEOTIDE SEQUENCE [LARGE SCALE GENOMIC DNA]</scope>
    <source>
        <strain evidence="5">JCM 16902</strain>
    </source>
</reference>
<name>A0ABP7AWB3_9ACTN</name>
<evidence type="ECO:0000259" key="3">
    <source>
        <dbReference type="PROSITE" id="PS51186"/>
    </source>
</evidence>
<dbReference type="SUPFAM" id="SSF55729">
    <property type="entry name" value="Acyl-CoA N-acyltransferases (Nat)"/>
    <property type="match status" value="1"/>
</dbReference>
<accession>A0ABP7AWB3</accession>
<dbReference type="Proteomes" id="UP001501074">
    <property type="component" value="Unassembled WGS sequence"/>
</dbReference>
<keyword evidence="2" id="KW-0012">Acyltransferase</keyword>
<dbReference type="PROSITE" id="PS51186">
    <property type="entry name" value="GNAT"/>
    <property type="match status" value="1"/>
</dbReference>
<keyword evidence="1" id="KW-0808">Transferase</keyword>
<dbReference type="CDD" id="cd04301">
    <property type="entry name" value="NAT_SF"/>
    <property type="match status" value="1"/>
</dbReference>
<evidence type="ECO:0000256" key="2">
    <source>
        <dbReference type="ARBA" id="ARBA00023315"/>
    </source>
</evidence>
<dbReference type="Pfam" id="PF00583">
    <property type="entry name" value="Acetyltransf_1"/>
    <property type="match status" value="1"/>
</dbReference>